<name>E3GLV7_9FIRM</name>
<dbReference type="EMBL" id="CP002273">
    <property type="protein sequence ID" value="ADO36478.1"/>
    <property type="molecule type" value="Genomic_DNA"/>
</dbReference>
<feature type="transmembrane region" description="Helical" evidence="1">
    <location>
        <begin position="20"/>
        <end position="47"/>
    </location>
</feature>
<keyword evidence="1" id="KW-1133">Transmembrane helix</keyword>
<proteinExistence type="predicted"/>
<feature type="transmembrane region" description="Helical" evidence="1">
    <location>
        <begin position="59"/>
        <end position="80"/>
    </location>
</feature>
<dbReference type="GeneID" id="68362734"/>
<sequence length="87" mass="9808">MLKSLKIKLFSENGMKIVNTLFFITVFWGGSVMTILSYSIWLIFLACSVRCTESKAMRAFYLLVAVCVAAVVVWQAAWLFTGVLRGF</sequence>
<evidence type="ECO:0000313" key="2">
    <source>
        <dbReference type="EMBL" id="ADO36478.1"/>
    </source>
</evidence>
<keyword evidence="1" id="KW-0472">Membrane</keyword>
<dbReference type="KEGG" id="elm:ELI_1492"/>
<dbReference type="Proteomes" id="UP000006873">
    <property type="component" value="Chromosome"/>
</dbReference>
<reference key="1">
    <citation type="submission" date="2010-09" db="EMBL/GenBank/DDBJ databases">
        <authorList>
            <person name="Roh H."/>
            <person name="Ko H.-J."/>
            <person name="Kim D."/>
            <person name="Choi D.G."/>
            <person name="Park S."/>
            <person name="Kim S."/>
            <person name="Kim K.H."/>
            <person name="Chang I.S."/>
            <person name="Choi I.-G."/>
        </authorList>
    </citation>
    <scope>NUCLEOTIDE SEQUENCE</scope>
    <source>
        <strain>KIST612</strain>
    </source>
</reference>
<gene>
    <name evidence="2" type="ordered locus">ELI_1492</name>
</gene>
<keyword evidence="3" id="KW-1185">Reference proteome</keyword>
<dbReference type="HOGENOM" id="CLU_192770_0_0_9"/>
<evidence type="ECO:0000256" key="1">
    <source>
        <dbReference type="SAM" id="Phobius"/>
    </source>
</evidence>
<protein>
    <submittedName>
        <fullName evidence="2">Uncharacterized protein</fullName>
    </submittedName>
</protein>
<dbReference type="RefSeq" id="WP_013379799.1">
    <property type="nucleotide sequence ID" value="NC_014624.2"/>
</dbReference>
<organism evidence="2 3">
    <name type="scientific">Eubacterium callanderi</name>
    <dbReference type="NCBI Taxonomy" id="53442"/>
    <lineage>
        <taxon>Bacteria</taxon>
        <taxon>Bacillati</taxon>
        <taxon>Bacillota</taxon>
        <taxon>Clostridia</taxon>
        <taxon>Eubacteriales</taxon>
        <taxon>Eubacteriaceae</taxon>
        <taxon>Eubacterium</taxon>
    </lineage>
</organism>
<keyword evidence="1" id="KW-0812">Transmembrane</keyword>
<dbReference type="AlphaFoldDB" id="E3GLV7"/>
<reference evidence="2 3" key="2">
    <citation type="journal article" date="2011" name="J. Bacteriol.">
        <title>Complete genome sequence of a carbon monoxide-utilizing acetogen, Eubacterium limosum KIST612.</title>
        <authorList>
            <person name="Roh H."/>
            <person name="Ko H.J."/>
            <person name="Kim D."/>
            <person name="Choi D.G."/>
            <person name="Park S."/>
            <person name="Kim S."/>
            <person name="Chang I.S."/>
            <person name="Choi I.G."/>
        </authorList>
    </citation>
    <scope>NUCLEOTIDE SEQUENCE [LARGE SCALE GENOMIC DNA]</scope>
    <source>
        <strain evidence="2 3">KIST612</strain>
    </source>
</reference>
<accession>E3GLV7</accession>
<evidence type="ECO:0000313" key="3">
    <source>
        <dbReference type="Proteomes" id="UP000006873"/>
    </source>
</evidence>